<dbReference type="InterPro" id="IPR003137">
    <property type="entry name" value="PA_domain"/>
</dbReference>
<evidence type="ECO:0000313" key="6">
    <source>
        <dbReference type="Proteomes" id="UP000693981"/>
    </source>
</evidence>
<dbReference type="EMBL" id="JAGDFL010000244">
    <property type="protein sequence ID" value="KAG7394798.1"/>
    <property type="molecule type" value="Genomic_DNA"/>
</dbReference>
<keyword evidence="3" id="KW-0175">Coiled coil</keyword>
<keyword evidence="2" id="KW-0325">Glycoprotein</keyword>
<keyword evidence="6" id="KW-1185">Reference proteome</keyword>
<dbReference type="Pfam" id="PF02225">
    <property type="entry name" value="PA"/>
    <property type="match status" value="2"/>
</dbReference>
<evidence type="ECO:0000313" key="5">
    <source>
        <dbReference type="EMBL" id="KAG7394798.1"/>
    </source>
</evidence>
<evidence type="ECO:0000256" key="3">
    <source>
        <dbReference type="SAM" id="Coils"/>
    </source>
</evidence>
<dbReference type="Proteomes" id="UP000693981">
    <property type="component" value="Unassembled WGS sequence"/>
</dbReference>
<dbReference type="PANTHER" id="PTHR22702:SF1">
    <property type="entry name" value="PROTEASE-ASSOCIATED DOMAIN-CONTAINING PROTEIN 1"/>
    <property type="match status" value="1"/>
</dbReference>
<comment type="caution">
    <text evidence="5">The sequence shown here is derived from an EMBL/GenBank/DDBJ whole genome shotgun (WGS) entry which is preliminary data.</text>
</comment>
<evidence type="ECO:0000259" key="4">
    <source>
        <dbReference type="Pfam" id="PF02225"/>
    </source>
</evidence>
<sequence length="562" mass="60814">MPDIDPSTQSFAFVSWVSSNGRRACPLATFGSRDPVTLNARLACADPPRADQPELKNASELRGAIALVVRGGCTFAHKARLLQRAGAVAMVLANNTREEPLAAFTMGESLEDLAEKEADNAQELMLPCVMMCLRDVRELFKKFPPSVKSGALKLEILPLQEAQVVAEECLRIQREQHKAEQAGRGWKAIKSTTSSIFKLLEPQNASDSSSAGENHPPTIDDDAKAAAITDTTPIGAQPPPLAFVQWATSASSYELCFAPLADFCSTAAGTSFTGKLVACDPLLADKPLTNAEQLRDAVVLLKRGSCSFPLKLERVQRAGALAAIVGNDDTKDPDAAFVMSVDTIDAANITLPSVMVSHRIFDKLQTEHAAANADINAKDCNGRTPLLLACEAANDHTKESEAVQIIDKLVSSGATMEEEESVENGRLFIDRVESLELRRELELLYLRNAARRAQQKSKTLECENHTVRAQLKCLEGEVDSLRDRVVEHDSHGKQLKQLQLQVNTMLQFLTAQQIKTLPAPTEVIAGTPLLSSGTDTAARSEEELALDAALARDLGKNMAIAQ</sequence>
<dbReference type="AlphaFoldDB" id="A0A8T1WR23"/>
<evidence type="ECO:0000256" key="1">
    <source>
        <dbReference type="ARBA" id="ARBA00022729"/>
    </source>
</evidence>
<proteinExistence type="predicted"/>
<reference evidence="5" key="1">
    <citation type="submission" date="2021-02" db="EMBL/GenBank/DDBJ databases">
        <authorList>
            <person name="Palmer J.M."/>
        </authorList>
    </citation>
    <scope>NUCLEOTIDE SEQUENCE</scope>
    <source>
        <strain evidence="5">SCRP23</strain>
    </source>
</reference>
<dbReference type="PANTHER" id="PTHR22702">
    <property type="entry name" value="PROTEASE-ASSOCIATED DOMAIN-CONTAINING PROTEIN"/>
    <property type="match status" value="1"/>
</dbReference>
<feature type="domain" description="PA" evidence="4">
    <location>
        <begin position="40"/>
        <end position="131"/>
    </location>
</feature>
<name>A0A8T1WR23_9STRA</name>
<feature type="domain" description="PA" evidence="4">
    <location>
        <begin position="273"/>
        <end position="359"/>
    </location>
</feature>
<organism evidence="5 6">
    <name type="scientific">Phytophthora boehmeriae</name>
    <dbReference type="NCBI Taxonomy" id="109152"/>
    <lineage>
        <taxon>Eukaryota</taxon>
        <taxon>Sar</taxon>
        <taxon>Stramenopiles</taxon>
        <taxon>Oomycota</taxon>
        <taxon>Peronosporomycetes</taxon>
        <taxon>Peronosporales</taxon>
        <taxon>Peronosporaceae</taxon>
        <taxon>Phytophthora</taxon>
    </lineage>
</organism>
<evidence type="ECO:0000256" key="2">
    <source>
        <dbReference type="ARBA" id="ARBA00023180"/>
    </source>
</evidence>
<keyword evidence="1" id="KW-0732">Signal</keyword>
<dbReference type="OrthoDB" id="206201at2759"/>
<accession>A0A8T1WR23</accession>
<feature type="coiled-coil region" evidence="3">
    <location>
        <begin position="450"/>
        <end position="484"/>
    </location>
</feature>
<protein>
    <recommendedName>
        <fullName evidence="4">PA domain-containing protein</fullName>
    </recommendedName>
</protein>
<gene>
    <name evidence="5" type="ORF">PHYBOEH_004650</name>
</gene>